<sequence length="794" mass="89433">MHLTNLLPILCFTSSAVSIAVSASNDGAGIASEQQKAAKREDHQGNTGSTSVITSITDGLFGGSDPVVVDPENFSEKISERANHGSDSVYTVRKNRKSRRSYLVESAAEPLPDILSVPEELAIRWMDELGGILSDTAALNKRSKNDNSLVNDLKSRGTELIPTSKNVKRNHDPEMESVWFSVGGGGRSTNDVRLGYDPYKPTYKRDETGLGLRVPYLDMSEKRSKALSEILTALNDQADPKRVNPEDRAVLDRRALVGVSAPVDAKPVQNEVINRIFKFASAKNKKQKRDIGPRQSPEEAAQQILQNLFRFDDDEEWKWEAPRSAISKRWLDWPDVTDKLREPDFPAPHHDEIKKRDPQSGGVTTHVVDGPVRTDAQDPNNYAWPDISLKVREILPKEADEISQRIIVTIFRMQENFRHKRSVDVVEVEREVEEVVVERREPSGPPGWSDDFTSRVQWIRLYFRRLWEEKKKGTPIHPRAPHSSSVEPSNTFRGRGNWPPTCLRRMRSCLRPWDGGVFRRIPWRQERLRRSADVLRRIVDSIDRNAEDEAQVTKRDVASSLLGWLENINNYFEETRDGEQPAVADISARDRDEVPSYDKAEVLLSHGIDARDLNFDISQLEKTDIEEWILKLRLEGFPDAYYIGKRPIDGFLSVLPSKVERDLASSGISGGLNSMKLAIRNNITVPIFITAFLEKLKSWIQNYGTIETTKDAPRKVKRDYDVGTYPWWSGSSEGGGEDVTTNPWQRGVNCARLRGTNQCGGGSTYKRGVGPSLAGEETSGVVNRKAVVEKDVSS</sequence>
<feature type="signal peptide" evidence="2">
    <location>
        <begin position="1"/>
        <end position="23"/>
    </location>
</feature>
<organism evidence="3 4">
    <name type="scientific">Orbilia blumenaviensis</name>
    <dbReference type="NCBI Taxonomy" id="1796055"/>
    <lineage>
        <taxon>Eukaryota</taxon>
        <taxon>Fungi</taxon>
        <taxon>Dikarya</taxon>
        <taxon>Ascomycota</taxon>
        <taxon>Pezizomycotina</taxon>
        <taxon>Orbiliomycetes</taxon>
        <taxon>Orbiliales</taxon>
        <taxon>Orbiliaceae</taxon>
        <taxon>Orbilia</taxon>
    </lineage>
</organism>
<keyword evidence="2" id="KW-0732">Signal</keyword>
<feature type="chain" id="PRO_5043934082" evidence="2">
    <location>
        <begin position="24"/>
        <end position="794"/>
    </location>
</feature>
<evidence type="ECO:0000256" key="2">
    <source>
        <dbReference type="SAM" id="SignalP"/>
    </source>
</evidence>
<comment type="caution">
    <text evidence="3">The sequence shown here is derived from an EMBL/GenBank/DDBJ whole genome shotgun (WGS) entry which is preliminary data.</text>
</comment>
<proteinExistence type="predicted"/>
<reference evidence="3 4" key="1">
    <citation type="submission" date="2019-10" db="EMBL/GenBank/DDBJ databases">
        <authorList>
            <person name="Palmer J.M."/>
        </authorList>
    </citation>
    <scope>NUCLEOTIDE SEQUENCE [LARGE SCALE GENOMIC DNA]</scope>
    <source>
        <strain evidence="3 4">TWF730</strain>
    </source>
</reference>
<keyword evidence="4" id="KW-1185">Reference proteome</keyword>
<gene>
    <name evidence="3" type="ORF">TWF730_008380</name>
</gene>
<feature type="region of interest" description="Disordered" evidence="1">
    <location>
        <begin position="344"/>
        <end position="364"/>
    </location>
</feature>
<dbReference type="AlphaFoldDB" id="A0AAV9V573"/>
<evidence type="ECO:0000256" key="1">
    <source>
        <dbReference type="SAM" id="MobiDB-lite"/>
    </source>
</evidence>
<evidence type="ECO:0000313" key="4">
    <source>
        <dbReference type="Proteomes" id="UP001373714"/>
    </source>
</evidence>
<feature type="region of interest" description="Disordered" evidence="1">
    <location>
        <begin position="473"/>
        <end position="493"/>
    </location>
</feature>
<name>A0AAV9V573_9PEZI</name>
<dbReference type="Proteomes" id="UP001373714">
    <property type="component" value="Unassembled WGS sequence"/>
</dbReference>
<accession>A0AAV9V573</accession>
<feature type="compositionally biased region" description="Polar residues" evidence="1">
    <location>
        <begin position="482"/>
        <end position="492"/>
    </location>
</feature>
<evidence type="ECO:0000313" key="3">
    <source>
        <dbReference type="EMBL" id="KAK6353960.1"/>
    </source>
</evidence>
<protein>
    <submittedName>
        <fullName evidence="3">Uncharacterized protein</fullName>
    </submittedName>
</protein>
<dbReference type="EMBL" id="JAVHNS010000005">
    <property type="protein sequence ID" value="KAK6353960.1"/>
    <property type="molecule type" value="Genomic_DNA"/>
</dbReference>
<feature type="compositionally biased region" description="Basic and acidic residues" evidence="1">
    <location>
        <begin position="344"/>
        <end position="358"/>
    </location>
</feature>